<reference evidence="1" key="1">
    <citation type="journal article" date="2021" name="Proc. Natl. Acad. Sci. U.S.A.">
        <title>A Catalog of Tens of Thousands of Viruses from Human Metagenomes Reveals Hidden Associations with Chronic Diseases.</title>
        <authorList>
            <person name="Tisza M.J."/>
            <person name="Buck C.B."/>
        </authorList>
    </citation>
    <scope>NUCLEOTIDE SEQUENCE</scope>
    <source>
        <strain evidence="1">Ct53O25</strain>
    </source>
</reference>
<dbReference type="EMBL" id="BK014869">
    <property type="protein sequence ID" value="DAD79600.1"/>
    <property type="molecule type" value="Genomic_DNA"/>
</dbReference>
<proteinExistence type="predicted"/>
<protein>
    <submittedName>
        <fullName evidence="1">Antitoxin</fullName>
    </submittedName>
</protein>
<accession>A0A8S5MBQ7</accession>
<name>A0A8S5MBQ7_9CAUD</name>
<sequence>MNTVQLKLEDEYHDKLLAFCMRNGATKSDAIRYMIDTLKLTGASDVEFDRWYDTRHNIA</sequence>
<organism evidence="1">
    <name type="scientific">Podoviridae sp. ct53O25</name>
    <dbReference type="NCBI Taxonomy" id="2826539"/>
    <lineage>
        <taxon>Viruses</taxon>
        <taxon>Duplodnaviria</taxon>
        <taxon>Heunggongvirae</taxon>
        <taxon>Uroviricota</taxon>
        <taxon>Caudoviricetes</taxon>
    </lineage>
</organism>
<evidence type="ECO:0000313" key="1">
    <source>
        <dbReference type="EMBL" id="DAD79600.1"/>
    </source>
</evidence>